<keyword evidence="2" id="KW-1185">Reference proteome</keyword>
<proteinExistence type="predicted"/>
<gene>
    <name evidence="1" type="ORF">EQG61_12360</name>
</gene>
<comment type="caution">
    <text evidence="1">The sequence shown here is derived from an EMBL/GenBank/DDBJ whole genome shotgun (WGS) entry which is preliminary data.</text>
</comment>
<name>A0A4Q1K741_9FLAO</name>
<organism evidence="1 2">
    <name type="scientific">Flavobacterium stagni</name>
    <dbReference type="NCBI Taxonomy" id="2506421"/>
    <lineage>
        <taxon>Bacteria</taxon>
        <taxon>Pseudomonadati</taxon>
        <taxon>Bacteroidota</taxon>
        <taxon>Flavobacteriia</taxon>
        <taxon>Flavobacteriales</taxon>
        <taxon>Flavobacteriaceae</taxon>
        <taxon>Flavobacterium</taxon>
    </lineage>
</organism>
<dbReference type="Proteomes" id="UP000289857">
    <property type="component" value="Unassembled WGS sequence"/>
</dbReference>
<protein>
    <submittedName>
        <fullName evidence="1">Uncharacterized protein</fullName>
    </submittedName>
</protein>
<evidence type="ECO:0000313" key="2">
    <source>
        <dbReference type="Proteomes" id="UP000289857"/>
    </source>
</evidence>
<reference evidence="2" key="1">
    <citation type="submission" date="2019-01" db="EMBL/GenBank/DDBJ databases">
        <title>Cytophagaceae bacterium strain CAR-16.</title>
        <authorList>
            <person name="Chen W.-M."/>
        </authorList>
    </citation>
    <scope>NUCLEOTIDE SEQUENCE [LARGE SCALE GENOMIC DNA]</scope>
    <source>
        <strain evidence="2">WWJ-16</strain>
    </source>
</reference>
<dbReference type="AlphaFoldDB" id="A0A4Q1K741"/>
<accession>A0A4Q1K741</accession>
<sequence>MASSFLYNRMDCISKFKLGFLIVLGLSMGCKQEAHEPVRSQKKVWFKALHQSGDLVEYRHELTLYTDSTFVYDSKEKDHGHSKYEKFEGIAFIQNDTLHFSRNDMNGAGSKAVLKNGMLEFANGTNSFRLEVVENHTPLKSVINLRNHPDYALFTYYPSKKRDRNTPYDLSPAEFEKVRELIHCVFEEQKANLKSNQDYIKQLIPYRNKKGELEVRVNMFCNDKLDPNGFKYRTILMNDGGKCNVTFVVIFKSNYYVDFSVAGEA</sequence>
<dbReference type="EMBL" id="SBKN01000008">
    <property type="protein sequence ID" value="RXR21509.1"/>
    <property type="molecule type" value="Genomic_DNA"/>
</dbReference>
<evidence type="ECO:0000313" key="1">
    <source>
        <dbReference type="EMBL" id="RXR21509.1"/>
    </source>
</evidence>
<dbReference type="OrthoDB" id="4301792at2"/>
<dbReference type="RefSeq" id="WP_129462259.1">
    <property type="nucleotide sequence ID" value="NZ_SBKN01000008.1"/>
</dbReference>